<dbReference type="Gene3D" id="2.40.20.10">
    <property type="entry name" value="Plasminogen Kringle 4"/>
    <property type="match status" value="1"/>
</dbReference>
<dbReference type="GO" id="GO:0005102">
    <property type="term" value="F:signaling receptor binding"/>
    <property type="evidence" value="ECO:0007669"/>
    <property type="project" value="TreeGrafter"/>
</dbReference>
<dbReference type="PROSITE" id="PS00021">
    <property type="entry name" value="KRINGLE_1"/>
    <property type="match status" value="1"/>
</dbReference>
<dbReference type="Pfam" id="PF00051">
    <property type="entry name" value="Kringle"/>
    <property type="match status" value="1"/>
</dbReference>
<keyword evidence="1 3" id="KW-0420">Kringle</keyword>
<feature type="domain" description="Kringle" evidence="5">
    <location>
        <begin position="198"/>
        <end position="280"/>
    </location>
</feature>
<accession>A0A7R9FQN8</accession>
<evidence type="ECO:0000256" key="1">
    <source>
        <dbReference type="ARBA" id="ARBA00022572"/>
    </source>
</evidence>
<evidence type="ECO:0000256" key="3">
    <source>
        <dbReference type="PROSITE-ProRule" id="PRU00121"/>
    </source>
</evidence>
<evidence type="ECO:0000256" key="2">
    <source>
        <dbReference type="ARBA" id="ARBA00023157"/>
    </source>
</evidence>
<comment type="caution">
    <text evidence="3">Lacks conserved residue(s) required for the propagation of feature annotation.</text>
</comment>
<protein>
    <recommendedName>
        <fullName evidence="5">Kringle domain-containing protein</fullName>
    </recommendedName>
</protein>
<name>A0A7R9FQN8_9CRUS</name>
<dbReference type="GO" id="GO:0005615">
    <property type="term" value="C:extracellular space"/>
    <property type="evidence" value="ECO:0007669"/>
    <property type="project" value="TreeGrafter"/>
</dbReference>
<organism evidence="6">
    <name type="scientific">Darwinula stevensoni</name>
    <dbReference type="NCBI Taxonomy" id="69355"/>
    <lineage>
        <taxon>Eukaryota</taxon>
        <taxon>Metazoa</taxon>
        <taxon>Ecdysozoa</taxon>
        <taxon>Arthropoda</taxon>
        <taxon>Crustacea</taxon>
        <taxon>Oligostraca</taxon>
        <taxon>Ostracoda</taxon>
        <taxon>Podocopa</taxon>
        <taxon>Podocopida</taxon>
        <taxon>Darwinulocopina</taxon>
        <taxon>Darwinuloidea</taxon>
        <taxon>Darwinulidae</taxon>
        <taxon>Darwinula</taxon>
    </lineage>
</organism>
<dbReference type="PANTHER" id="PTHR24261:SF13">
    <property type="entry name" value="PLASMINOGEN"/>
    <property type="match status" value="1"/>
</dbReference>
<dbReference type="Proteomes" id="UP000677054">
    <property type="component" value="Unassembled WGS sequence"/>
</dbReference>
<feature type="signal peptide" evidence="4">
    <location>
        <begin position="1"/>
        <end position="26"/>
    </location>
</feature>
<dbReference type="GO" id="GO:0004175">
    <property type="term" value="F:endopeptidase activity"/>
    <property type="evidence" value="ECO:0007669"/>
    <property type="project" value="TreeGrafter"/>
</dbReference>
<dbReference type="InterPro" id="IPR038178">
    <property type="entry name" value="Kringle_sf"/>
</dbReference>
<dbReference type="SUPFAM" id="SSF57440">
    <property type="entry name" value="Kringle-like"/>
    <property type="match status" value="1"/>
</dbReference>
<dbReference type="PROSITE" id="PS50070">
    <property type="entry name" value="KRINGLE_2"/>
    <property type="match status" value="1"/>
</dbReference>
<dbReference type="InterPro" id="IPR018056">
    <property type="entry name" value="Kringle_CS"/>
</dbReference>
<evidence type="ECO:0000313" key="7">
    <source>
        <dbReference type="Proteomes" id="UP000677054"/>
    </source>
</evidence>
<dbReference type="PANTHER" id="PTHR24261">
    <property type="entry name" value="PLASMINOGEN-RELATED"/>
    <property type="match status" value="1"/>
</dbReference>
<dbReference type="InterPro" id="IPR000001">
    <property type="entry name" value="Kringle"/>
</dbReference>
<dbReference type="GO" id="GO:0006508">
    <property type="term" value="P:proteolysis"/>
    <property type="evidence" value="ECO:0007669"/>
    <property type="project" value="TreeGrafter"/>
</dbReference>
<dbReference type="CDD" id="cd00108">
    <property type="entry name" value="KR"/>
    <property type="match status" value="1"/>
</dbReference>
<evidence type="ECO:0000313" key="6">
    <source>
        <dbReference type="EMBL" id="CAD7251490.1"/>
    </source>
</evidence>
<keyword evidence="2" id="KW-1015">Disulfide bond</keyword>
<dbReference type="EMBL" id="CAJPEV010003591">
    <property type="protein sequence ID" value="CAG0900086.1"/>
    <property type="molecule type" value="Genomic_DNA"/>
</dbReference>
<proteinExistence type="predicted"/>
<dbReference type="InterPro" id="IPR013806">
    <property type="entry name" value="Kringle-like"/>
</dbReference>
<dbReference type="SMART" id="SM00130">
    <property type="entry name" value="KR"/>
    <property type="match status" value="1"/>
</dbReference>
<dbReference type="AlphaFoldDB" id="A0A7R9FQN8"/>
<keyword evidence="7" id="KW-1185">Reference proteome</keyword>
<evidence type="ECO:0000259" key="5">
    <source>
        <dbReference type="PROSITE" id="PS50070"/>
    </source>
</evidence>
<sequence length="294" mass="32675">MESLWKTRKTVTAIALILLFLHGVASNGFVSHYAAHPGMRYSNVSSETAEPTLGVCGIKCVMQTPPCYAFNYRESDGSCQLVINGRSGLVEANGFKSYVQRLCLTEHPDIANARASFDGWSGEYPAPAGGKVSFRCEAANGFSDGSFLHVATCSSVSPDTWCSSFQEDAVHCEQSQVSRATARIQTDHKYPECRLTEKGREYIGRANKTESGKECLRWDSQPNGKPDDFFPNVTYDGHFTNLDAWSHKNYCRNPSGKERPWCFVSHQMGVQWEYCDIPMCTDTSKTLTYAGFSL</sequence>
<feature type="chain" id="PRO_5036210618" description="Kringle domain-containing protein" evidence="4">
    <location>
        <begin position="27"/>
        <end position="294"/>
    </location>
</feature>
<gene>
    <name evidence="6" type="ORF">DSTB1V02_LOCUS11256</name>
</gene>
<dbReference type="InterPro" id="IPR050759">
    <property type="entry name" value="Serine_protease_kringle"/>
</dbReference>
<keyword evidence="4" id="KW-0732">Signal</keyword>
<evidence type="ECO:0000256" key="4">
    <source>
        <dbReference type="SAM" id="SignalP"/>
    </source>
</evidence>
<reference evidence="6" key="1">
    <citation type="submission" date="2020-11" db="EMBL/GenBank/DDBJ databases">
        <authorList>
            <person name="Tran Van P."/>
        </authorList>
    </citation>
    <scope>NUCLEOTIDE SEQUENCE</scope>
</reference>
<dbReference type="EMBL" id="LR903108">
    <property type="protein sequence ID" value="CAD7251490.1"/>
    <property type="molecule type" value="Genomic_DNA"/>
</dbReference>
<dbReference type="PRINTS" id="PR00018">
    <property type="entry name" value="KRINGLE"/>
</dbReference>